<reference evidence="2" key="1">
    <citation type="submission" date="2019-09" db="EMBL/GenBank/DDBJ databases">
        <title>Characterisation of the sponge microbiome using genome-centric metagenomics.</title>
        <authorList>
            <person name="Engelberts J.P."/>
            <person name="Robbins S.J."/>
            <person name="De Goeij J.M."/>
            <person name="Aranda M."/>
            <person name="Bell S.C."/>
            <person name="Webster N.S."/>
        </authorList>
    </citation>
    <scope>NUCLEOTIDE SEQUENCE</scope>
    <source>
        <strain evidence="2">SB0662_bin_9</strain>
    </source>
</reference>
<dbReference type="EMBL" id="VXPY01000066">
    <property type="protein sequence ID" value="MYD90521.1"/>
    <property type="molecule type" value="Genomic_DNA"/>
</dbReference>
<sequence>MGQIRIIVDGPECIEPGCSNRTARRVHPKYNPIGQHRLRCDACHDARQGKQERQMDAFLDRQYRKEQSDLQKGLAATRTAPHKDSQGNPQPWGKTTRARKYWQCEMCGDEIHPGEDYLLVTTYPFLSDYPRRTPVCAACSGRPLR</sequence>
<protein>
    <submittedName>
        <fullName evidence="2">Uncharacterized protein</fullName>
    </submittedName>
</protein>
<comment type="caution">
    <text evidence="2">The sequence shown here is derived from an EMBL/GenBank/DDBJ whole genome shotgun (WGS) entry which is preliminary data.</text>
</comment>
<name>A0A6B1DTE1_9CHLR</name>
<evidence type="ECO:0000256" key="1">
    <source>
        <dbReference type="SAM" id="MobiDB-lite"/>
    </source>
</evidence>
<evidence type="ECO:0000313" key="2">
    <source>
        <dbReference type="EMBL" id="MYD90521.1"/>
    </source>
</evidence>
<organism evidence="2">
    <name type="scientific">Caldilineaceae bacterium SB0662_bin_9</name>
    <dbReference type="NCBI Taxonomy" id="2605258"/>
    <lineage>
        <taxon>Bacteria</taxon>
        <taxon>Bacillati</taxon>
        <taxon>Chloroflexota</taxon>
        <taxon>Caldilineae</taxon>
        <taxon>Caldilineales</taxon>
        <taxon>Caldilineaceae</taxon>
    </lineage>
</organism>
<dbReference type="AlphaFoldDB" id="A0A6B1DTE1"/>
<feature type="region of interest" description="Disordered" evidence="1">
    <location>
        <begin position="65"/>
        <end position="95"/>
    </location>
</feature>
<accession>A0A6B1DTE1</accession>
<gene>
    <name evidence="2" type="ORF">F4Y08_09340</name>
</gene>
<proteinExistence type="predicted"/>